<name>A0AC61YCT7_9FLAO</name>
<protein>
    <submittedName>
        <fullName evidence="1">Uncharacterized protein</fullName>
    </submittedName>
</protein>
<keyword evidence="2" id="KW-1185">Reference proteome</keyword>
<accession>A0AC61YCT7</accession>
<evidence type="ECO:0000313" key="2">
    <source>
        <dbReference type="Proteomes" id="UP000356253"/>
    </source>
</evidence>
<comment type="caution">
    <text evidence="1">The sequence shown here is derived from an EMBL/GenBank/DDBJ whole genome shotgun (WGS) entry which is preliminary data.</text>
</comment>
<organism evidence="1 2">
    <name type="scientific">Mesonia oceanica</name>
    <dbReference type="NCBI Taxonomy" id="2687242"/>
    <lineage>
        <taxon>Bacteria</taxon>
        <taxon>Pseudomonadati</taxon>
        <taxon>Bacteroidota</taxon>
        <taxon>Flavobacteriia</taxon>
        <taxon>Flavobacteriales</taxon>
        <taxon>Flavobacteriaceae</taxon>
        <taxon>Mesonia</taxon>
    </lineage>
</organism>
<gene>
    <name evidence="1" type="ORF">FVB9532_03627</name>
</gene>
<dbReference type="EMBL" id="CABVMM010000018">
    <property type="protein sequence ID" value="VVV02329.1"/>
    <property type="molecule type" value="Genomic_DNA"/>
</dbReference>
<proteinExistence type="predicted"/>
<dbReference type="Proteomes" id="UP000356253">
    <property type="component" value="Unassembled WGS sequence"/>
</dbReference>
<evidence type="ECO:0000313" key="1">
    <source>
        <dbReference type="EMBL" id="VVV02329.1"/>
    </source>
</evidence>
<reference evidence="1" key="1">
    <citation type="submission" date="2019-09" db="EMBL/GenBank/DDBJ databases">
        <authorList>
            <person name="Rodrigo-Torres L."/>
            <person name="Arahal R. D."/>
            <person name="Lucena T."/>
        </authorList>
    </citation>
    <scope>NUCLEOTIDE SEQUENCE</scope>
    <source>
        <strain evidence="1">ISS653</strain>
    </source>
</reference>
<sequence>MSKTCIFFLLLGLTINLAVAQSDSLVSQKKQNLTTWDVAKHDAKLMWGGFKYVYSRPFQWDQDDIAIATGVVIGTAGLNIIDERAKNFFLEQEEHVPGVVKEFGWYFGSPQNNYGVNGAIYLAGLFTKNKELRKTGILMISSASAAGLIQTISKNVTGRARPNDGGKFTFKPFSKEGAYHSFPSGHTILSFTTFYALSKQFDNIWVKGAFIAGGMVSPVSRLLEGAHWLTDVALSTALTVFVVDSIDKYLDREMNEDPLIQEKNKTKVSWRLKFGGNQIGIIGTF</sequence>